<accession>A0A562JH43</accession>
<proteinExistence type="predicted"/>
<dbReference type="RefSeq" id="WP_145080437.1">
    <property type="nucleotide sequence ID" value="NZ_VLKH01000002.1"/>
</dbReference>
<comment type="caution">
    <text evidence="1">The sequence shown here is derived from an EMBL/GenBank/DDBJ whole genome shotgun (WGS) entry which is preliminary data.</text>
</comment>
<evidence type="ECO:0000313" key="2">
    <source>
        <dbReference type="Proteomes" id="UP000315343"/>
    </source>
</evidence>
<dbReference type="OrthoDB" id="1682403at2"/>
<dbReference type="Proteomes" id="UP000315343">
    <property type="component" value="Unassembled WGS sequence"/>
</dbReference>
<dbReference type="AlphaFoldDB" id="A0A562JH43"/>
<reference evidence="1 2" key="1">
    <citation type="submission" date="2019-07" db="EMBL/GenBank/DDBJ databases">
        <title>Genomic Encyclopedia of Type Strains, Phase I: the one thousand microbial genomes (KMG-I) project.</title>
        <authorList>
            <person name="Kyrpides N."/>
        </authorList>
    </citation>
    <scope>NUCLEOTIDE SEQUENCE [LARGE SCALE GENOMIC DNA]</scope>
    <source>
        <strain evidence="1 2">DSM 13558</strain>
    </source>
</reference>
<organism evidence="1 2">
    <name type="scientific">Sedimentibacter saalensis</name>
    <dbReference type="NCBI Taxonomy" id="130788"/>
    <lineage>
        <taxon>Bacteria</taxon>
        <taxon>Bacillati</taxon>
        <taxon>Bacillota</taxon>
        <taxon>Tissierellia</taxon>
        <taxon>Sedimentibacter</taxon>
    </lineage>
</organism>
<keyword evidence="2" id="KW-1185">Reference proteome</keyword>
<name>A0A562JH43_9FIRM</name>
<evidence type="ECO:0000313" key="1">
    <source>
        <dbReference type="EMBL" id="TWH82572.1"/>
    </source>
</evidence>
<dbReference type="EMBL" id="VLKH01000002">
    <property type="protein sequence ID" value="TWH82572.1"/>
    <property type="molecule type" value="Genomic_DNA"/>
</dbReference>
<protein>
    <submittedName>
        <fullName evidence="1">Uncharacterized protein</fullName>
    </submittedName>
</protein>
<sequence length="132" mass="15435">MYIIKTKKDLDIIRKAKVIKDYFLDFIEINFSHQFEILNDDENITIEEFSLNNDGAFVLLETSDNVRRLEEIGLDPNSGLLNTAPEAIRTIIIGNKKLYEVLVLCNNQYALYIYVPEEIVDCEMLEWIDKNK</sequence>
<gene>
    <name evidence="1" type="ORF">LY60_00873</name>
</gene>